<dbReference type="AlphaFoldDB" id="A0A382I8Y5"/>
<feature type="domain" description="Leucine-binding protein" evidence="2">
    <location>
        <begin position="5"/>
        <end position="336"/>
    </location>
</feature>
<dbReference type="SUPFAM" id="SSF53822">
    <property type="entry name" value="Periplasmic binding protein-like I"/>
    <property type="match status" value="1"/>
</dbReference>
<sequence>MAEQTIKIGASAPKTGPLAGGSTVTYWPNVKLWVEQVNARGGLQLKSGKAKVELIEYDDRTNPGEAIKNIQRLATQDKADFILAPYGTGLNLATAPIFAKFNYPLITHTTITDQIDALTKRYSNIFFTLGSTTAFAGSVAKVLKQMRDEGTIGKRVAMVNVADAFGIELANAARPIFKDAGFEIVYDKSYPLGSPDLSPVVRGAKATNPDAFVAWSYPPDTFGLTAQAKVQGLNVKAYYTAVATAFPAFGGKFGKSAEGILGAGGINPDTDAMKAYFAAHKKATGKSPDYWASGMVYATFEILEKAIEGVGSKDRKAVIDYIKNNTFETVMGPINF</sequence>
<dbReference type="EMBL" id="UINC01065470">
    <property type="protein sequence ID" value="SVB95171.1"/>
    <property type="molecule type" value="Genomic_DNA"/>
</dbReference>
<dbReference type="PANTHER" id="PTHR30483">
    <property type="entry name" value="LEUCINE-SPECIFIC-BINDING PROTEIN"/>
    <property type="match status" value="1"/>
</dbReference>
<protein>
    <recommendedName>
        <fullName evidence="2">Leucine-binding protein domain-containing protein</fullName>
    </recommendedName>
</protein>
<keyword evidence="1" id="KW-0732">Signal</keyword>
<dbReference type="InterPro" id="IPR028081">
    <property type="entry name" value="Leu-bd"/>
</dbReference>
<accession>A0A382I8Y5</accession>
<dbReference type="CDD" id="cd06338">
    <property type="entry name" value="PBP1_ABC_ligand_binding-like"/>
    <property type="match status" value="1"/>
</dbReference>
<dbReference type="Gene3D" id="3.40.50.2300">
    <property type="match status" value="2"/>
</dbReference>
<dbReference type="InterPro" id="IPR051010">
    <property type="entry name" value="BCAA_transport"/>
</dbReference>
<dbReference type="InterPro" id="IPR028082">
    <property type="entry name" value="Peripla_BP_I"/>
</dbReference>
<feature type="non-terminal residue" evidence="3">
    <location>
        <position position="336"/>
    </location>
</feature>
<evidence type="ECO:0000259" key="2">
    <source>
        <dbReference type="Pfam" id="PF13458"/>
    </source>
</evidence>
<dbReference type="Pfam" id="PF13458">
    <property type="entry name" value="Peripla_BP_6"/>
    <property type="match status" value="1"/>
</dbReference>
<gene>
    <name evidence="3" type="ORF">METZ01_LOCUS248025</name>
</gene>
<evidence type="ECO:0000313" key="3">
    <source>
        <dbReference type="EMBL" id="SVB95171.1"/>
    </source>
</evidence>
<name>A0A382I8Y5_9ZZZZ</name>
<dbReference type="PANTHER" id="PTHR30483:SF37">
    <property type="entry name" value="ABC TRANSPORTER SUBSTRATE-BINDING PROTEIN"/>
    <property type="match status" value="1"/>
</dbReference>
<reference evidence="3" key="1">
    <citation type="submission" date="2018-05" db="EMBL/GenBank/DDBJ databases">
        <authorList>
            <person name="Lanie J.A."/>
            <person name="Ng W.-L."/>
            <person name="Kazmierczak K.M."/>
            <person name="Andrzejewski T.M."/>
            <person name="Davidsen T.M."/>
            <person name="Wayne K.J."/>
            <person name="Tettelin H."/>
            <person name="Glass J.I."/>
            <person name="Rusch D."/>
            <person name="Podicherti R."/>
            <person name="Tsui H.-C.T."/>
            <person name="Winkler M.E."/>
        </authorList>
    </citation>
    <scope>NUCLEOTIDE SEQUENCE</scope>
</reference>
<evidence type="ECO:0000256" key="1">
    <source>
        <dbReference type="ARBA" id="ARBA00022729"/>
    </source>
</evidence>
<proteinExistence type="predicted"/>
<organism evidence="3">
    <name type="scientific">marine metagenome</name>
    <dbReference type="NCBI Taxonomy" id="408172"/>
    <lineage>
        <taxon>unclassified sequences</taxon>
        <taxon>metagenomes</taxon>
        <taxon>ecological metagenomes</taxon>
    </lineage>
</organism>
<feature type="non-terminal residue" evidence="3">
    <location>
        <position position="1"/>
    </location>
</feature>